<feature type="region of interest" description="Disordered" evidence="8">
    <location>
        <begin position="414"/>
        <end position="436"/>
    </location>
</feature>
<dbReference type="InterPro" id="IPR038765">
    <property type="entry name" value="Papain-like_cys_pep_sf"/>
</dbReference>
<evidence type="ECO:0000259" key="9">
    <source>
        <dbReference type="PROSITE" id="PS50235"/>
    </source>
</evidence>
<feature type="region of interest" description="Disordered" evidence="8">
    <location>
        <begin position="1"/>
        <end position="34"/>
    </location>
</feature>
<dbReference type="InterPro" id="IPR028889">
    <property type="entry name" value="USP"/>
</dbReference>
<evidence type="ECO:0000256" key="1">
    <source>
        <dbReference type="ARBA" id="ARBA00000707"/>
    </source>
</evidence>
<dbReference type="PANTHER" id="PTHR21646:SF24">
    <property type="entry name" value="UBIQUITIN CARBOXYL-TERMINAL HYDROLASE"/>
    <property type="match status" value="1"/>
</dbReference>
<evidence type="ECO:0000256" key="3">
    <source>
        <dbReference type="ARBA" id="ARBA00022670"/>
    </source>
</evidence>
<feature type="region of interest" description="Disordered" evidence="8">
    <location>
        <begin position="778"/>
        <end position="797"/>
    </location>
</feature>
<feature type="compositionally biased region" description="Pro residues" evidence="8">
    <location>
        <begin position="318"/>
        <end position="345"/>
    </location>
</feature>
<feature type="domain" description="USP" evidence="9">
    <location>
        <begin position="513"/>
        <end position="937"/>
    </location>
</feature>
<evidence type="ECO:0000256" key="8">
    <source>
        <dbReference type="SAM" id="MobiDB-lite"/>
    </source>
</evidence>
<keyword evidence="3 7" id="KW-0645">Protease</keyword>
<keyword evidence="4 7" id="KW-0833">Ubl conjugation pathway</keyword>
<dbReference type="GO" id="GO:0006508">
    <property type="term" value="P:proteolysis"/>
    <property type="evidence" value="ECO:0007669"/>
    <property type="project" value="UniProtKB-KW"/>
</dbReference>
<comment type="catalytic activity">
    <reaction evidence="1 7">
        <text>Thiol-dependent hydrolysis of ester, thioester, amide, peptide and isopeptide bonds formed by the C-terminal Gly of ubiquitin (a 76-residue protein attached to proteins as an intracellular targeting signal).</text>
        <dbReference type="EC" id="3.4.19.12"/>
    </reaction>
</comment>
<dbReference type="KEGG" id="dha:DEHA2E03322g"/>
<evidence type="ECO:0000256" key="6">
    <source>
        <dbReference type="ARBA" id="ARBA00022807"/>
    </source>
</evidence>
<dbReference type="GO" id="GO:0016579">
    <property type="term" value="P:protein deubiquitination"/>
    <property type="evidence" value="ECO:0007669"/>
    <property type="project" value="InterPro"/>
</dbReference>
<evidence type="ECO:0000256" key="4">
    <source>
        <dbReference type="ARBA" id="ARBA00022786"/>
    </source>
</evidence>
<dbReference type="GeneID" id="8998643"/>
<evidence type="ECO:0000313" key="11">
    <source>
        <dbReference type="Proteomes" id="UP000000599"/>
    </source>
</evidence>
<evidence type="ECO:0000313" key="10">
    <source>
        <dbReference type="EMBL" id="CAR65747.1"/>
    </source>
</evidence>
<dbReference type="PROSITE" id="PS50235">
    <property type="entry name" value="USP_3"/>
    <property type="match status" value="1"/>
</dbReference>
<dbReference type="InParanoid" id="B5RTT5"/>
<feature type="region of interest" description="Disordered" evidence="8">
    <location>
        <begin position="318"/>
        <end position="371"/>
    </location>
</feature>
<dbReference type="Gene3D" id="3.90.70.10">
    <property type="entry name" value="Cysteine proteinases"/>
    <property type="match status" value="1"/>
</dbReference>
<dbReference type="EMBL" id="CR382137">
    <property type="protein sequence ID" value="CAR65747.1"/>
    <property type="molecule type" value="Genomic_DNA"/>
</dbReference>
<comment type="similarity">
    <text evidence="2 7">Belongs to the peptidase C19 family.</text>
</comment>
<evidence type="ECO:0000256" key="7">
    <source>
        <dbReference type="RuleBase" id="RU366025"/>
    </source>
</evidence>
<dbReference type="RefSeq" id="XP_002770401.1">
    <property type="nucleotide sequence ID" value="XM_002770355.1"/>
</dbReference>
<organism evidence="10 11">
    <name type="scientific">Debaryomyces hansenii (strain ATCC 36239 / CBS 767 / BCRC 21394 / JCM 1990 / NBRC 0083 / IGC 2968)</name>
    <name type="common">Yeast</name>
    <name type="synonym">Torulaspora hansenii</name>
    <dbReference type="NCBI Taxonomy" id="284592"/>
    <lineage>
        <taxon>Eukaryota</taxon>
        <taxon>Fungi</taxon>
        <taxon>Dikarya</taxon>
        <taxon>Ascomycota</taxon>
        <taxon>Saccharomycotina</taxon>
        <taxon>Pichiomycetes</taxon>
        <taxon>Debaryomycetaceae</taxon>
        <taxon>Debaryomyces</taxon>
    </lineage>
</organism>
<dbReference type="PANTHER" id="PTHR21646">
    <property type="entry name" value="UBIQUITIN CARBOXYL-TERMINAL HYDROLASE"/>
    <property type="match status" value="1"/>
</dbReference>
<dbReference type="PROSITE" id="PS00973">
    <property type="entry name" value="USP_2"/>
    <property type="match status" value="1"/>
</dbReference>
<proteinExistence type="inferred from homology"/>
<gene>
    <name evidence="10" type="ordered locus">DEHA2E03322g</name>
</gene>
<dbReference type="InterPro" id="IPR050185">
    <property type="entry name" value="Ub_carboxyl-term_hydrolase"/>
</dbReference>
<dbReference type="InterPro" id="IPR001394">
    <property type="entry name" value="Peptidase_C19_UCH"/>
</dbReference>
<dbReference type="PROSITE" id="PS00972">
    <property type="entry name" value="USP_1"/>
    <property type="match status" value="1"/>
</dbReference>
<dbReference type="OMA" id="WCLFDDE"/>
<dbReference type="SUPFAM" id="SSF54001">
    <property type="entry name" value="Cysteine proteinases"/>
    <property type="match status" value="1"/>
</dbReference>
<accession>B5RTT5</accession>
<feature type="compositionally biased region" description="Low complexity" evidence="8">
    <location>
        <begin position="349"/>
        <end position="362"/>
    </location>
</feature>
<sequence length="937" mass="107459">MSTINHSNINGSSDHHNLNHRVQGQGKESNSPGKEDEIKKYYIRLINEEFRNLQLDPDLQSKSLFDLIDYCELLYEDSTRVISTEKGLKTFIKGYLIFNYFINSLIMMHFDGFDEFIKSNERDFIIYLHLFTFYNTDDYIKTDTRSIPLGILRKWILGYLIANKLLNFDVHVLYDWLYEYIDYLKEKDEFESQEQLVQPNQISKSQRMNNINANITEINSSQDSLHHSSDSLLDLQNKSDDNESLNHFKNRYPAFTLNEINDSSESLVFQPINDSTNDIPSGTDFSYKTSIPPQFPSNPPPIPSIPPPIPSITPPIPSIPPPIPSIPPPISSMPPPIPFTAPPELPRQSSSDHYSSPSHSPPKTSQETPYPVDKVTDITTAPYPVSNNVSSNSLYYSNPSFESYDRDIRTDNFTKTPSQGIKKAHSNYNRPSPGISRQPQAYNNDMLKFNPNGQTISYNNQNYPNQHAYANPSFSNQYISQPAPHIILPNHALHQQNHQVGQKINYMMAYSICGLKNFGSSCYINSTIQLLFGLFQFKAIFANSNYVRYIKDPKFLKIMKHHGNSKASQLLSEAISGLLKSFQAHGGAAIAPTKFLRISSSIKPDFNIPNEQQDAQEFLLFVLERLHDELSYKVLDEREMEPETLERYIQKWNININIKDKEYYLNWYKSLVKSEGNSPINDLFQGHLQNKLICNKCGYESTNYSPFTILSLPIPDYNVRINLSDCLRYYTQDEILSGDNAWNCPKCSKNKDGDHLSPPNTLDNHPVFTSKRSGIFKLGRRSKSPSRDKAKANAAAKDSKKDSVSVKTLNFIKLPQILFIHLSRFSMTSMTDKVNKVIKYPLELKFNNYSNNINHEITYKLVGLINHYGNLKSGHYTSLVNKAIPSSNNDDINHPCWCYFDDDAVRINLRHGDINKPNIDFNELNSRDVYVLCYERR</sequence>
<evidence type="ECO:0000256" key="5">
    <source>
        <dbReference type="ARBA" id="ARBA00022801"/>
    </source>
</evidence>
<dbReference type="EC" id="3.4.19.12" evidence="7"/>
<feature type="compositionally biased region" description="Basic and acidic residues" evidence="8">
    <location>
        <begin position="785"/>
        <end position="797"/>
    </location>
</feature>
<evidence type="ECO:0000256" key="2">
    <source>
        <dbReference type="ARBA" id="ARBA00009085"/>
    </source>
</evidence>
<protein>
    <recommendedName>
        <fullName evidence="7">Ubiquitin carboxyl-terminal hydrolase</fullName>
        <ecNumber evidence="7">3.4.19.12</ecNumber>
    </recommendedName>
</protein>
<dbReference type="AlphaFoldDB" id="B5RTT5"/>
<dbReference type="OrthoDB" id="292964at2759"/>
<dbReference type="InterPro" id="IPR018200">
    <property type="entry name" value="USP_CS"/>
</dbReference>
<dbReference type="Proteomes" id="UP000000599">
    <property type="component" value="Chromosome E"/>
</dbReference>
<dbReference type="eggNOG" id="KOG1868">
    <property type="taxonomic scope" value="Eukaryota"/>
</dbReference>
<name>B5RTT5_DEBHA</name>
<dbReference type="Pfam" id="PF00443">
    <property type="entry name" value="UCH"/>
    <property type="match status" value="1"/>
</dbReference>
<dbReference type="GO" id="GO:0004843">
    <property type="term" value="F:cysteine-type deubiquitinase activity"/>
    <property type="evidence" value="ECO:0007669"/>
    <property type="project" value="UniProtKB-UniRule"/>
</dbReference>
<dbReference type="STRING" id="284592.B5RTT5"/>
<feature type="compositionally biased region" description="Polar residues" evidence="8">
    <location>
        <begin position="426"/>
        <end position="436"/>
    </location>
</feature>
<feature type="compositionally biased region" description="Polar residues" evidence="8">
    <location>
        <begin position="20"/>
        <end position="32"/>
    </location>
</feature>
<keyword evidence="5 7" id="KW-0378">Hydrolase</keyword>
<dbReference type="HOGENOM" id="CLU_309271_0_0_1"/>
<reference evidence="10 11" key="1">
    <citation type="journal article" date="2004" name="Nature">
        <title>Genome evolution in yeasts.</title>
        <authorList>
            <consortium name="Genolevures"/>
            <person name="Dujon B."/>
            <person name="Sherman D."/>
            <person name="Fischer G."/>
            <person name="Durrens P."/>
            <person name="Casaregola S."/>
            <person name="Lafontaine I."/>
            <person name="de Montigny J."/>
            <person name="Marck C."/>
            <person name="Neuveglise C."/>
            <person name="Talla E."/>
            <person name="Goffard N."/>
            <person name="Frangeul L."/>
            <person name="Aigle M."/>
            <person name="Anthouard V."/>
            <person name="Babour A."/>
            <person name="Barbe V."/>
            <person name="Barnay S."/>
            <person name="Blanchin S."/>
            <person name="Beckerich J.M."/>
            <person name="Beyne E."/>
            <person name="Bleykasten C."/>
            <person name="Boisrame A."/>
            <person name="Boyer J."/>
            <person name="Cattolico L."/>
            <person name="Confanioleri F."/>
            <person name="de Daruvar A."/>
            <person name="Despons L."/>
            <person name="Fabre E."/>
            <person name="Fairhead C."/>
            <person name="Ferry-Dumazet H."/>
            <person name="Groppi A."/>
            <person name="Hantraye F."/>
            <person name="Hennequin C."/>
            <person name="Jauniaux N."/>
            <person name="Joyet P."/>
            <person name="Kachouri R."/>
            <person name="Kerrest A."/>
            <person name="Koszul R."/>
            <person name="Lemaire M."/>
            <person name="Lesur I."/>
            <person name="Ma L."/>
            <person name="Muller H."/>
            <person name="Nicaud J.M."/>
            <person name="Nikolski M."/>
            <person name="Oztas S."/>
            <person name="Ozier-Kalogeropoulos O."/>
            <person name="Pellenz S."/>
            <person name="Potier S."/>
            <person name="Richard G.F."/>
            <person name="Straub M.L."/>
            <person name="Suleau A."/>
            <person name="Swennene D."/>
            <person name="Tekaia F."/>
            <person name="Wesolowski-Louvel M."/>
            <person name="Westhof E."/>
            <person name="Wirth B."/>
            <person name="Zeniou-Meyer M."/>
            <person name="Zivanovic I."/>
            <person name="Bolotin-Fukuhara M."/>
            <person name="Thierry A."/>
            <person name="Bouchier C."/>
            <person name="Caudron B."/>
            <person name="Scarpelli C."/>
            <person name="Gaillardin C."/>
            <person name="Weissenbach J."/>
            <person name="Wincker P."/>
            <person name="Souciet J.L."/>
        </authorList>
    </citation>
    <scope>NUCLEOTIDE SEQUENCE [LARGE SCALE GENOMIC DNA]</scope>
    <source>
        <strain evidence="11">ATCC 36239 / CBS 767 / BCRC 21394 / JCM 1990 / NBRC 0083 / IGC 2968</strain>
    </source>
</reference>
<dbReference type="VEuPathDB" id="FungiDB:DEHA2E03322g"/>
<feature type="compositionally biased region" description="Polar residues" evidence="8">
    <location>
        <begin position="1"/>
        <end position="12"/>
    </location>
</feature>
<keyword evidence="6 7" id="KW-0788">Thiol protease</keyword>
<keyword evidence="11" id="KW-1185">Reference proteome</keyword>